<keyword evidence="11" id="KW-1185">Reference proteome</keyword>
<evidence type="ECO:0000256" key="5">
    <source>
        <dbReference type="ARBA" id="ARBA00022989"/>
    </source>
</evidence>
<organism evidence="9">
    <name type="scientific">Capitella teleta</name>
    <name type="common">Polychaete worm</name>
    <dbReference type="NCBI Taxonomy" id="283909"/>
    <lineage>
        <taxon>Eukaryota</taxon>
        <taxon>Metazoa</taxon>
        <taxon>Spiralia</taxon>
        <taxon>Lophotrochozoa</taxon>
        <taxon>Annelida</taxon>
        <taxon>Polychaeta</taxon>
        <taxon>Sedentaria</taxon>
        <taxon>Scolecida</taxon>
        <taxon>Capitellidae</taxon>
        <taxon>Capitella</taxon>
    </lineage>
</organism>
<dbReference type="FunFam" id="1.20.1250.20:FF:000003">
    <property type="entry name" value="Solute carrier family 17 member 3"/>
    <property type="match status" value="1"/>
</dbReference>
<evidence type="ECO:0000256" key="2">
    <source>
        <dbReference type="ARBA" id="ARBA00022448"/>
    </source>
</evidence>
<dbReference type="InterPro" id="IPR036259">
    <property type="entry name" value="MFS_trans_sf"/>
</dbReference>
<keyword evidence="2" id="KW-0813">Transport</keyword>
<dbReference type="GO" id="GO:0006820">
    <property type="term" value="P:monoatomic anion transport"/>
    <property type="evidence" value="ECO:0007669"/>
    <property type="project" value="TreeGrafter"/>
</dbReference>
<comment type="subcellular location">
    <subcellularLocation>
        <location evidence="1">Membrane</location>
        <topology evidence="1">Multi-pass membrane protein</topology>
    </subcellularLocation>
</comment>
<dbReference type="OrthoDB" id="2985014at2759"/>
<feature type="compositionally biased region" description="Polar residues" evidence="7">
    <location>
        <begin position="385"/>
        <end position="397"/>
    </location>
</feature>
<evidence type="ECO:0000256" key="4">
    <source>
        <dbReference type="ARBA" id="ARBA00022847"/>
    </source>
</evidence>
<feature type="transmembrane region" description="Helical" evidence="8">
    <location>
        <begin position="344"/>
        <end position="364"/>
    </location>
</feature>
<reference evidence="10" key="3">
    <citation type="submission" date="2015-06" db="UniProtKB">
        <authorList>
            <consortium name="EnsemblMetazoa"/>
        </authorList>
    </citation>
    <scope>IDENTIFICATION</scope>
</reference>
<keyword evidence="5 8" id="KW-1133">Transmembrane helix</keyword>
<dbReference type="Proteomes" id="UP000014760">
    <property type="component" value="Unassembled WGS sequence"/>
</dbReference>
<feature type="transmembrane region" description="Helical" evidence="8">
    <location>
        <begin position="474"/>
        <end position="495"/>
    </location>
</feature>
<proteinExistence type="predicted"/>
<reference evidence="11" key="1">
    <citation type="submission" date="2012-12" db="EMBL/GenBank/DDBJ databases">
        <authorList>
            <person name="Hellsten U."/>
            <person name="Grimwood J."/>
            <person name="Chapman J.A."/>
            <person name="Shapiro H."/>
            <person name="Aerts A."/>
            <person name="Otillar R.P."/>
            <person name="Terry A.Y."/>
            <person name="Boore J.L."/>
            <person name="Simakov O."/>
            <person name="Marletaz F."/>
            <person name="Cho S.-J."/>
            <person name="Edsinger-Gonzales E."/>
            <person name="Havlak P."/>
            <person name="Kuo D.-H."/>
            <person name="Larsson T."/>
            <person name="Lv J."/>
            <person name="Arendt D."/>
            <person name="Savage R."/>
            <person name="Osoegawa K."/>
            <person name="de Jong P."/>
            <person name="Lindberg D.R."/>
            <person name="Seaver E.C."/>
            <person name="Weisblat D.A."/>
            <person name="Putnam N.H."/>
            <person name="Grigoriev I.V."/>
            <person name="Rokhsar D.S."/>
        </authorList>
    </citation>
    <scope>NUCLEOTIDE SEQUENCE</scope>
    <source>
        <strain evidence="11">I ESC-2004</strain>
    </source>
</reference>
<evidence type="ECO:0000313" key="9">
    <source>
        <dbReference type="EMBL" id="ELU14375.1"/>
    </source>
</evidence>
<dbReference type="Pfam" id="PF07690">
    <property type="entry name" value="MFS_1"/>
    <property type="match status" value="1"/>
</dbReference>
<dbReference type="EMBL" id="AMQN01004863">
    <property type="status" value="NOT_ANNOTATED_CDS"/>
    <property type="molecule type" value="Genomic_DNA"/>
</dbReference>
<feature type="transmembrane region" description="Helical" evidence="8">
    <location>
        <begin position="288"/>
        <end position="305"/>
    </location>
</feature>
<dbReference type="EMBL" id="KB294550">
    <property type="protein sequence ID" value="ELU14375.1"/>
    <property type="molecule type" value="Genomic_DNA"/>
</dbReference>
<name>R7VFC5_CAPTE</name>
<dbReference type="EnsemblMetazoa" id="CapteT204300">
    <property type="protein sequence ID" value="CapteP204300"/>
    <property type="gene ID" value="CapteG204300"/>
</dbReference>
<dbReference type="PROSITE" id="PS51257">
    <property type="entry name" value="PROKAR_LIPOPROTEIN"/>
    <property type="match status" value="1"/>
</dbReference>
<sequence>MTKEAFAVNAEKKHSICGSSRFSLALVSFFGCISLYLMRINISVAIVCMTRDSVQNTSLPTNASLRITSSDNRDECLDLIEEVDTQGEFEWNRTVRGMVTSSFFVGYLLTQIIGGCVFPFDQSDMGPVGSVLRAQFPFGIRIFWEFLGKHFEFFPLRDHLRCNRLGFHVLYLRTPSDHPRITEDECDYIEQSIEAQPKKNENLQIPWFSILGSRYVWANVVADFCHAWGSYTALTSVTQYMKDVLKFDIKRNGAYNSFPYICQWLGTIVFSIATDYARSKHILSTTAARKLGGAIGILLIVVSFLDCHNSLSAVAVICLVELFASASRVSILPNKVDIAPRYSGVIMGIGNTAATIPGVIAPIVTGELTSNRQSRDRHRHRADTVHSTTATSLQDNTNRPRDPPAISDRYNWLSSTIKVYTLQTDVALVVSDHLRVSSAVSEYKCRSGVATFTVDPDLIDHACGHTSLGTEAEWQIVFITSACIYVTGGLVFVLLSSAEVQPWARKPDDQVQPPVKVTENLQGHVNAACDAAITEL</sequence>
<keyword evidence="6 8" id="KW-0472">Membrane</keyword>
<evidence type="ECO:0000256" key="8">
    <source>
        <dbReference type="SAM" id="Phobius"/>
    </source>
</evidence>
<evidence type="ECO:0008006" key="12">
    <source>
        <dbReference type="Google" id="ProtNLM"/>
    </source>
</evidence>
<gene>
    <name evidence="9" type="ORF">CAPTEDRAFT_204300</name>
</gene>
<dbReference type="PANTHER" id="PTHR11662:SF399">
    <property type="entry name" value="FI19708P1-RELATED"/>
    <property type="match status" value="1"/>
</dbReference>
<dbReference type="EMBL" id="AMQN01004862">
    <property type="status" value="NOT_ANNOTATED_CDS"/>
    <property type="molecule type" value="Genomic_DNA"/>
</dbReference>
<feature type="transmembrane region" description="Helical" evidence="8">
    <location>
        <begin position="311"/>
        <end position="332"/>
    </location>
</feature>
<feature type="transmembrane region" description="Helical" evidence="8">
    <location>
        <begin position="21"/>
        <end position="38"/>
    </location>
</feature>
<dbReference type="HOGENOM" id="CLU_508308_0_0_1"/>
<dbReference type="InterPro" id="IPR011701">
    <property type="entry name" value="MFS"/>
</dbReference>
<accession>R7VFC5</accession>
<dbReference type="GO" id="GO:0015293">
    <property type="term" value="F:symporter activity"/>
    <property type="evidence" value="ECO:0007669"/>
    <property type="project" value="UniProtKB-KW"/>
</dbReference>
<dbReference type="GO" id="GO:0016020">
    <property type="term" value="C:membrane"/>
    <property type="evidence" value="ECO:0007669"/>
    <property type="project" value="UniProtKB-SubCell"/>
</dbReference>
<dbReference type="AlphaFoldDB" id="R7VFC5"/>
<dbReference type="OMA" id="LEMISML"/>
<dbReference type="SUPFAM" id="SSF103473">
    <property type="entry name" value="MFS general substrate transporter"/>
    <property type="match status" value="2"/>
</dbReference>
<evidence type="ECO:0000313" key="10">
    <source>
        <dbReference type="EnsemblMetazoa" id="CapteP204300"/>
    </source>
</evidence>
<dbReference type="InterPro" id="IPR050382">
    <property type="entry name" value="MFS_Na/Anion_cotransporter"/>
</dbReference>
<evidence type="ECO:0000256" key="3">
    <source>
        <dbReference type="ARBA" id="ARBA00022692"/>
    </source>
</evidence>
<evidence type="ECO:0000313" key="11">
    <source>
        <dbReference type="Proteomes" id="UP000014760"/>
    </source>
</evidence>
<dbReference type="STRING" id="283909.R7VFC5"/>
<dbReference type="Gene3D" id="1.20.1250.20">
    <property type="entry name" value="MFS general substrate transporter like domains"/>
    <property type="match status" value="1"/>
</dbReference>
<evidence type="ECO:0000256" key="6">
    <source>
        <dbReference type="ARBA" id="ARBA00023136"/>
    </source>
</evidence>
<dbReference type="PANTHER" id="PTHR11662">
    <property type="entry name" value="SOLUTE CARRIER FAMILY 17"/>
    <property type="match status" value="1"/>
</dbReference>
<feature type="region of interest" description="Disordered" evidence="7">
    <location>
        <begin position="370"/>
        <end position="404"/>
    </location>
</feature>
<evidence type="ECO:0000256" key="7">
    <source>
        <dbReference type="SAM" id="MobiDB-lite"/>
    </source>
</evidence>
<keyword evidence="3 8" id="KW-0812">Transmembrane</keyword>
<evidence type="ECO:0000256" key="1">
    <source>
        <dbReference type="ARBA" id="ARBA00004141"/>
    </source>
</evidence>
<keyword evidence="4" id="KW-0769">Symport</keyword>
<reference evidence="9 11" key="2">
    <citation type="journal article" date="2013" name="Nature">
        <title>Insights into bilaterian evolution from three spiralian genomes.</title>
        <authorList>
            <person name="Simakov O."/>
            <person name="Marletaz F."/>
            <person name="Cho S.J."/>
            <person name="Edsinger-Gonzales E."/>
            <person name="Havlak P."/>
            <person name="Hellsten U."/>
            <person name="Kuo D.H."/>
            <person name="Larsson T."/>
            <person name="Lv J."/>
            <person name="Arendt D."/>
            <person name="Savage R."/>
            <person name="Osoegawa K."/>
            <person name="de Jong P."/>
            <person name="Grimwood J."/>
            <person name="Chapman J.A."/>
            <person name="Shapiro H."/>
            <person name="Aerts A."/>
            <person name="Otillar R.P."/>
            <person name="Terry A.Y."/>
            <person name="Boore J.L."/>
            <person name="Grigoriev I.V."/>
            <person name="Lindberg D.R."/>
            <person name="Seaver E.C."/>
            <person name="Weisblat D.A."/>
            <person name="Putnam N.H."/>
            <person name="Rokhsar D.S."/>
        </authorList>
    </citation>
    <scope>NUCLEOTIDE SEQUENCE</scope>
    <source>
        <strain evidence="9 11">I ESC-2004</strain>
    </source>
</reference>
<protein>
    <recommendedName>
        <fullName evidence="12">Major facilitator superfamily (MFS) profile domain-containing protein</fullName>
    </recommendedName>
</protein>